<dbReference type="EMBL" id="BJVI01000008">
    <property type="protein sequence ID" value="GEL17322.1"/>
    <property type="molecule type" value="Genomic_DNA"/>
</dbReference>
<dbReference type="RefSeq" id="WP_261763825.1">
    <property type="nucleotide sequence ID" value="NZ_AUII01000011.1"/>
</dbReference>
<evidence type="ECO:0000313" key="2">
    <source>
        <dbReference type="Proteomes" id="UP000321328"/>
    </source>
</evidence>
<reference evidence="1 2" key="1">
    <citation type="submission" date="2019-07" db="EMBL/GenBank/DDBJ databases">
        <title>Whole genome shotgun sequence of Pseudonocardia asaccharolytica NBRC 16224.</title>
        <authorList>
            <person name="Hosoyama A."/>
            <person name="Uohara A."/>
            <person name="Ohji S."/>
            <person name="Ichikawa N."/>
        </authorList>
    </citation>
    <scope>NUCLEOTIDE SEQUENCE [LARGE SCALE GENOMIC DNA]</scope>
    <source>
        <strain evidence="1 2">NBRC 16224</strain>
    </source>
</reference>
<organism evidence="1 2">
    <name type="scientific">Pseudonocardia asaccharolytica DSM 44247 = NBRC 16224</name>
    <dbReference type="NCBI Taxonomy" id="1123024"/>
    <lineage>
        <taxon>Bacteria</taxon>
        <taxon>Bacillati</taxon>
        <taxon>Actinomycetota</taxon>
        <taxon>Actinomycetes</taxon>
        <taxon>Pseudonocardiales</taxon>
        <taxon>Pseudonocardiaceae</taxon>
        <taxon>Pseudonocardia</taxon>
    </lineage>
</organism>
<proteinExistence type="predicted"/>
<accession>A0A511CXQ8</accession>
<dbReference type="AlphaFoldDB" id="A0A511CXQ8"/>
<evidence type="ECO:0000313" key="1">
    <source>
        <dbReference type="EMBL" id="GEL17322.1"/>
    </source>
</evidence>
<gene>
    <name evidence="1" type="ORF">PA7_11590</name>
</gene>
<keyword evidence="2" id="KW-1185">Reference proteome</keyword>
<name>A0A511CXQ8_9PSEU</name>
<sequence>MPDSVERHRDTAGGYEEIRLALFSHGTDGVGVASRHPTLLRWS</sequence>
<dbReference type="Proteomes" id="UP000321328">
    <property type="component" value="Unassembled WGS sequence"/>
</dbReference>
<dbReference type="STRING" id="1123024.GCA_000423625_02789"/>
<protein>
    <submittedName>
        <fullName evidence="1">Uncharacterized protein</fullName>
    </submittedName>
</protein>
<comment type="caution">
    <text evidence="1">The sequence shown here is derived from an EMBL/GenBank/DDBJ whole genome shotgun (WGS) entry which is preliminary data.</text>
</comment>